<dbReference type="PATRIC" id="fig|1316587.3.peg.996"/>
<reference evidence="1" key="1">
    <citation type="submission" date="2013-10" db="EMBL/GenBank/DDBJ databases">
        <title>The Genome Sequence of Fusobacterium nucleatum CTI-6.</title>
        <authorList>
            <consortium name="The Broad Institute Genomics Platform"/>
            <person name="Earl A."/>
            <person name="Ward D."/>
            <person name="Feldgarden M."/>
            <person name="Gevers D."/>
            <person name="Kostic A."/>
            <person name="Garrett W."/>
            <person name="Young S.K."/>
            <person name="Zeng Q."/>
            <person name="Gargeya S."/>
            <person name="Fitzgerald M."/>
            <person name="Abouelleil A."/>
            <person name="Alvarado L."/>
            <person name="Berlin A.M."/>
            <person name="Chapman S.B."/>
            <person name="Gainer-Dewar J."/>
            <person name="Goldberg J."/>
            <person name="Gnerre S."/>
            <person name="Griggs A."/>
            <person name="Gujja S."/>
            <person name="Hansen M."/>
            <person name="Howarth C."/>
            <person name="Imamovic A."/>
            <person name="Ireland A."/>
            <person name="Larimer J."/>
            <person name="McCowan C."/>
            <person name="Murphy C."/>
            <person name="Pearson M."/>
            <person name="Poon T.W."/>
            <person name="Priest M."/>
            <person name="Roberts A."/>
            <person name="Saif S."/>
            <person name="Shea T."/>
            <person name="Sykes S."/>
            <person name="Wortman J."/>
            <person name="Nusbaum C."/>
            <person name="Birren B."/>
        </authorList>
    </citation>
    <scope>NUCLEOTIDE SEQUENCE [LARGE SCALE GENOMIC DNA]</scope>
    <source>
        <strain evidence="1">CTI-6</strain>
    </source>
</reference>
<accession>U7TUK5</accession>
<dbReference type="EMBL" id="AXNV01000008">
    <property type="protein sequence ID" value="ERT47959.1"/>
    <property type="molecule type" value="Genomic_DNA"/>
</dbReference>
<name>U7TUK5_FUSNU</name>
<gene>
    <name evidence="1" type="ORF">HMPREF1767_01001</name>
</gene>
<evidence type="ECO:0000313" key="1">
    <source>
        <dbReference type="EMBL" id="ERT47959.1"/>
    </source>
</evidence>
<dbReference type="AlphaFoldDB" id="U7TUK5"/>
<sequence>MRKNFILITLLFLLINVLVGANENLPILVVIFI</sequence>
<proteinExistence type="predicted"/>
<protein>
    <submittedName>
        <fullName evidence="1">Uncharacterized protein</fullName>
    </submittedName>
</protein>
<organism evidence="1">
    <name type="scientific">Fusobacterium nucleatum CTI-6</name>
    <dbReference type="NCBI Taxonomy" id="1316587"/>
    <lineage>
        <taxon>Bacteria</taxon>
        <taxon>Fusobacteriati</taxon>
        <taxon>Fusobacteriota</taxon>
        <taxon>Fusobacteriia</taxon>
        <taxon>Fusobacteriales</taxon>
        <taxon>Fusobacteriaceae</taxon>
        <taxon>Fusobacterium</taxon>
    </lineage>
</organism>
<comment type="caution">
    <text evidence="1">The sequence shown here is derived from an EMBL/GenBank/DDBJ whole genome shotgun (WGS) entry which is preliminary data.</text>
</comment>